<dbReference type="GO" id="GO:0000294">
    <property type="term" value="P:nuclear-transcribed mRNA catabolic process, RNase MRP-dependent"/>
    <property type="evidence" value="ECO:0007669"/>
    <property type="project" value="TreeGrafter"/>
</dbReference>
<reference evidence="3" key="2">
    <citation type="submission" date="2023-05" db="EMBL/GenBank/DDBJ databases">
        <authorList>
            <consortium name="Lawrence Berkeley National Laboratory"/>
            <person name="Steindorff A."/>
            <person name="Hensen N."/>
            <person name="Bonometti L."/>
            <person name="Westerberg I."/>
            <person name="Brannstrom I.O."/>
            <person name="Guillou S."/>
            <person name="Cros-Aarteil S."/>
            <person name="Calhoun S."/>
            <person name="Haridas S."/>
            <person name="Kuo A."/>
            <person name="Mondo S."/>
            <person name="Pangilinan J."/>
            <person name="Riley R."/>
            <person name="Labutti K."/>
            <person name="Andreopoulos B."/>
            <person name="Lipzen A."/>
            <person name="Chen C."/>
            <person name="Yanf M."/>
            <person name="Daum C."/>
            <person name="Ng V."/>
            <person name="Clum A."/>
            <person name="Ohm R."/>
            <person name="Martin F."/>
            <person name="Silar P."/>
            <person name="Natvig D."/>
            <person name="Lalanne C."/>
            <person name="Gautier V."/>
            <person name="Ament-Velasquez S.L."/>
            <person name="Kruys A."/>
            <person name="Hutchinson M.I."/>
            <person name="Powell A.J."/>
            <person name="Barry K."/>
            <person name="Miller A.N."/>
            <person name="Grigoriev I.V."/>
            <person name="Debuchy R."/>
            <person name="Gladieux P."/>
            <person name="Thoren M.H."/>
            <person name="Johannesson H."/>
        </authorList>
    </citation>
    <scope>NUCLEOTIDE SEQUENCE</scope>
    <source>
        <strain evidence="3">CBS 990.96</strain>
    </source>
</reference>
<name>A0AAN7BQC7_9PEZI</name>
<evidence type="ECO:0000313" key="4">
    <source>
        <dbReference type="Proteomes" id="UP001301958"/>
    </source>
</evidence>
<evidence type="ECO:0000259" key="2">
    <source>
        <dbReference type="Pfam" id="PF20976"/>
    </source>
</evidence>
<evidence type="ECO:0000313" key="3">
    <source>
        <dbReference type="EMBL" id="KAK4227619.1"/>
    </source>
</evidence>
<sequence>MSPTPTDLNIPLKSIPSKTPTQQTISSPSFSYIHLSTSTHQNLDNLLLRSYLTSAPRQFLGNTGIAILIDILSCTSSQAWIRVPRQDLGAFAGAITSFSGQQPLSLQIKACSDFLGSLIGKGGKDDDEWDVWKL</sequence>
<evidence type="ECO:0000256" key="1">
    <source>
        <dbReference type="SAM" id="MobiDB-lite"/>
    </source>
</evidence>
<dbReference type="PANTHER" id="PTHR28173:SF1">
    <property type="entry name" value="RIBONUCLEASES P_MRP PROTEIN SUBUNIT POP8"/>
    <property type="match status" value="1"/>
</dbReference>
<dbReference type="GO" id="GO:0005655">
    <property type="term" value="C:nucleolar ribonuclease P complex"/>
    <property type="evidence" value="ECO:0007669"/>
    <property type="project" value="InterPro"/>
</dbReference>
<dbReference type="Proteomes" id="UP001301958">
    <property type="component" value="Unassembled WGS sequence"/>
</dbReference>
<feature type="domain" description="Ribonucleases P/MRP subunit Pop8-like" evidence="2">
    <location>
        <begin position="30"/>
        <end position="98"/>
    </location>
</feature>
<dbReference type="Pfam" id="PF20976">
    <property type="entry name" value="Pop8"/>
    <property type="match status" value="1"/>
</dbReference>
<comment type="caution">
    <text evidence="3">The sequence shown here is derived from an EMBL/GenBank/DDBJ whole genome shotgun (WGS) entry which is preliminary data.</text>
</comment>
<feature type="region of interest" description="Disordered" evidence="1">
    <location>
        <begin position="1"/>
        <end position="23"/>
    </location>
</feature>
<reference evidence="3" key="1">
    <citation type="journal article" date="2023" name="Mol. Phylogenet. Evol.">
        <title>Genome-scale phylogeny and comparative genomics of the fungal order Sordariales.</title>
        <authorList>
            <person name="Hensen N."/>
            <person name="Bonometti L."/>
            <person name="Westerberg I."/>
            <person name="Brannstrom I.O."/>
            <person name="Guillou S."/>
            <person name="Cros-Aarteil S."/>
            <person name="Calhoun S."/>
            <person name="Haridas S."/>
            <person name="Kuo A."/>
            <person name="Mondo S."/>
            <person name="Pangilinan J."/>
            <person name="Riley R."/>
            <person name="LaButti K."/>
            <person name="Andreopoulos B."/>
            <person name="Lipzen A."/>
            <person name="Chen C."/>
            <person name="Yan M."/>
            <person name="Daum C."/>
            <person name="Ng V."/>
            <person name="Clum A."/>
            <person name="Steindorff A."/>
            <person name="Ohm R.A."/>
            <person name="Martin F."/>
            <person name="Silar P."/>
            <person name="Natvig D.O."/>
            <person name="Lalanne C."/>
            <person name="Gautier V."/>
            <person name="Ament-Velasquez S.L."/>
            <person name="Kruys A."/>
            <person name="Hutchinson M.I."/>
            <person name="Powell A.J."/>
            <person name="Barry K."/>
            <person name="Miller A.N."/>
            <person name="Grigoriev I.V."/>
            <person name="Debuchy R."/>
            <person name="Gladieux P."/>
            <person name="Hiltunen Thoren M."/>
            <person name="Johannesson H."/>
        </authorList>
    </citation>
    <scope>NUCLEOTIDE SEQUENCE</scope>
    <source>
        <strain evidence="3">CBS 990.96</strain>
    </source>
</reference>
<dbReference type="InterPro" id="IPR020347">
    <property type="entry name" value="Pop8"/>
</dbReference>
<dbReference type="GO" id="GO:0034965">
    <property type="term" value="P:intronic box C/D snoRNA processing"/>
    <property type="evidence" value="ECO:0007669"/>
    <property type="project" value="TreeGrafter"/>
</dbReference>
<dbReference type="GO" id="GO:0004526">
    <property type="term" value="F:ribonuclease P activity"/>
    <property type="evidence" value="ECO:0007669"/>
    <property type="project" value="TreeGrafter"/>
</dbReference>
<dbReference type="EMBL" id="MU865329">
    <property type="protein sequence ID" value="KAK4227619.1"/>
    <property type="molecule type" value="Genomic_DNA"/>
</dbReference>
<dbReference type="GO" id="GO:0000172">
    <property type="term" value="C:ribonuclease MRP complex"/>
    <property type="evidence" value="ECO:0007669"/>
    <property type="project" value="InterPro"/>
</dbReference>
<accession>A0AAN7BQC7</accession>
<proteinExistence type="predicted"/>
<protein>
    <recommendedName>
        <fullName evidence="2">Ribonucleases P/MRP subunit Pop8-like domain-containing protein</fullName>
    </recommendedName>
</protein>
<gene>
    <name evidence="3" type="ORF">QBC38DRAFT_477415</name>
</gene>
<organism evidence="3 4">
    <name type="scientific">Podospora fimiseda</name>
    <dbReference type="NCBI Taxonomy" id="252190"/>
    <lineage>
        <taxon>Eukaryota</taxon>
        <taxon>Fungi</taxon>
        <taxon>Dikarya</taxon>
        <taxon>Ascomycota</taxon>
        <taxon>Pezizomycotina</taxon>
        <taxon>Sordariomycetes</taxon>
        <taxon>Sordariomycetidae</taxon>
        <taxon>Sordariales</taxon>
        <taxon>Podosporaceae</taxon>
        <taxon>Podospora</taxon>
    </lineage>
</organism>
<dbReference type="GO" id="GO:0008033">
    <property type="term" value="P:tRNA processing"/>
    <property type="evidence" value="ECO:0007669"/>
    <property type="project" value="InterPro"/>
</dbReference>
<dbReference type="AlphaFoldDB" id="A0AAN7BQC7"/>
<keyword evidence="4" id="KW-1185">Reference proteome</keyword>
<dbReference type="GO" id="GO:0000171">
    <property type="term" value="F:ribonuclease MRP activity"/>
    <property type="evidence" value="ECO:0007669"/>
    <property type="project" value="TreeGrafter"/>
</dbReference>
<dbReference type="PANTHER" id="PTHR28173">
    <property type="entry name" value="RIBONUCLEASES P/MRP PROTEIN SUBUNIT POP8"/>
    <property type="match status" value="1"/>
</dbReference>
<dbReference type="InterPro" id="IPR049128">
    <property type="entry name" value="Pop8-like_dom"/>
</dbReference>